<dbReference type="Proteomes" id="UP000189670">
    <property type="component" value="Unassembled WGS sequence"/>
</dbReference>
<dbReference type="EMBL" id="ATBP01003119">
    <property type="protein sequence ID" value="ETR65177.1"/>
    <property type="molecule type" value="Genomic_DNA"/>
</dbReference>
<protein>
    <recommendedName>
        <fullName evidence="3">Outer membrane protein beta-barrel domain-containing protein</fullName>
    </recommendedName>
</protein>
<evidence type="ECO:0000313" key="2">
    <source>
        <dbReference type="Proteomes" id="UP000189670"/>
    </source>
</evidence>
<sequence length="121" mass="13646">MKSFTSLRSAFLFAVQYGETDWSQSNDTIENKYTKSSLGAEWQIALKNDFRIAFRTGMYTSEASKSDQGWPDVTGLTWGIGTLIYENIGIDCTYEFRNISFEGTESEDISLLSLALTMTSF</sequence>
<evidence type="ECO:0000313" key="1">
    <source>
        <dbReference type="EMBL" id="ETR65177.1"/>
    </source>
</evidence>
<accession>A0A1V1NRH5</accession>
<proteinExistence type="predicted"/>
<gene>
    <name evidence="1" type="ORF">OMM_14682</name>
</gene>
<reference evidence="2" key="1">
    <citation type="submission" date="2012-11" db="EMBL/GenBank/DDBJ databases">
        <authorList>
            <person name="Lucero-Rivera Y.E."/>
            <person name="Tovar-Ramirez D."/>
        </authorList>
    </citation>
    <scope>NUCLEOTIDE SEQUENCE [LARGE SCALE GENOMIC DNA]</scope>
    <source>
        <strain evidence="2">Araruama</strain>
    </source>
</reference>
<evidence type="ECO:0008006" key="3">
    <source>
        <dbReference type="Google" id="ProtNLM"/>
    </source>
</evidence>
<dbReference type="Gene3D" id="2.40.160.60">
    <property type="entry name" value="Outer membrane protein transport protein (OMPP1/FadL/TodX)"/>
    <property type="match status" value="1"/>
</dbReference>
<dbReference type="AlphaFoldDB" id="A0A1V1NRH5"/>
<organism evidence="1 2">
    <name type="scientific">Candidatus Magnetoglobus multicellularis str. Araruama</name>
    <dbReference type="NCBI Taxonomy" id="890399"/>
    <lineage>
        <taxon>Bacteria</taxon>
        <taxon>Pseudomonadati</taxon>
        <taxon>Thermodesulfobacteriota</taxon>
        <taxon>Desulfobacteria</taxon>
        <taxon>Desulfobacterales</taxon>
        <taxon>Desulfobacteraceae</taxon>
        <taxon>Candidatus Magnetoglobus</taxon>
    </lineage>
</organism>
<comment type="caution">
    <text evidence="1">The sequence shown here is derived from an EMBL/GenBank/DDBJ whole genome shotgun (WGS) entry which is preliminary data.</text>
</comment>
<name>A0A1V1NRH5_9BACT</name>